<protein>
    <submittedName>
        <fullName evidence="2">Uncharacterized protein</fullName>
    </submittedName>
</protein>
<organism evidence="2 3">
    <name type="scientific">Campylobacter upsaliensis</name>
    <dbReference type="NCBI Taxonomy" id="28080"/>
    <lineage>
        <taxon>Bacteria</taxon>
        <taxon>Pseudomonadati</taxon>
        <taxon>Campylobacterota</taxon>
        <taxon>Epsilonproteobacteria</taxon>
        <taxon>Campylobacterales</taxon>
        <taxon>Campylobacteraceae</taxon>
        <taxon>Campylobacter</taxon>
    </lineage>
</organism>
<feature type="region of interest" description="Disordered" evidence="1">
    <location>
        <begin position="1"/>
        <end position="24"/>
    </location>
</feature>
<sequence>MSVKKEAPKKEALESEALESEVKQGKKNKEIYVDLAKFLYIGDEPYHHKDEKGKNYIFAKNDVIILNEGESARYFDYKNTLFKRLSNGE</sequence>
<reference evidence="2 3" key="1">
    <citation type="submission" date="2018-06" db="EMBL/GenBank/DDBJ databases">
        <authorList>
            <consortium name="Pathogen Informatics"/>
            <person name="Doyle S."/>
        </authorList>
    </citation>
    <scope>NUCLEOTIDE SEQUENCE [LARGE SCALE GENOMIC DNA]</scope>
    <source>
        <strain evidence="2 3">NCTC12264</strain>
    </source>
</reference>
<evidence type="ECO:0000256" key="1">
    <source>
        <dbReference type="SAM" id="MobiDB-lite"/>
    </source>
</evidence>
<dbReference type="EMBL" id="UFUZ01000001">
    <property type="protein sequence ID" value="SUX27064.1"/>
    <property type="molecule type" value="Genomic_DNA"/>
</dbReference>
<evidence type="ECO:0000313" key="3">
    <source>
        <dbReference type="Proteomes" id="UP000254161"/>
    </source>
</evidence>
<dbReference type="RefSeq" id="WP_115630426.1">
    <property type="nucleotide sequence ID" value="NZ_UFUZ01000001.1"/>
</dbReference>
<gene>
    <name evidence="2" type="ORF">NCTC12264_01308</name>
</gene>
<dbReference type="Proteomes" id="UP000254161">
    <property type="component" value="Unassembled WGS sequence"/>
</dbReference>
<feature type="compositionally biased region" description="Basic and acidic residues" evidence="1">
    <location>
        <begin position="1"/>
        <end position="13"/>
    </location>
</feature>
<name>A0A381EJ65_CAMUP</name>
<accession>A0A381EJ65</accession>
<evidence type="ECO:0000313" key="2">
    <source>
        <dbReference type="EMBL" id="SUX27064.1"/>
    </source>
</evidence>
<proteinExistence type="predicted"/>
<dbReference type="AlphaFoldDB" id="A0A381EJ65"/>